<gene>
    <name evidence="2" type="ORF">SAMN05878391_2188</name>
</gene>
<sequence length="439" mass="51751">MGKNAFISYARTDEFHIERVVKIATTLMEDHGINVILDLWDCKEGDDLHVFMERMVNDPSIDYVVIISDVNYKERANNRTGGVGKESTIISSKIYNEVKDSKFIPVFTEIDTDESILPTFCNTRNAIDMTNIEHDYEKIEEIARRIHNKPKYQKPQLGNVPDYDNDGTELNNLIRKLQSSKPYNNLKNINQILKYTREKILAIDDTEDTITDNSFYKLKPYLEAWEKIVSYAIHTSVDLSLIIIEFYNKFLLELRDENKRPLSRLFLYFSFLNLTSILMYNDKPDTLKSFIYGKYTFLNRDLQFEVLSIYPRKITHFTDYESINIRRHVCDLLYSDEEISRLEDVDVILNTTTIINPALERGHSNWHGTLLMTDFSFPINNRNNMIIDSFRSKDYYEKYSFLFGMDLDQFKDKLSEVRVTSRDLPIIRDFIDINQIGRY</sequence>
<dbReference type="EMBL" id="OBQF01000005">
    <property type="protein sequence ID" value="SOC43938.1"/>
    <property type="molecule type" value="Genomic_DNA"/>
</dbReference>
<dbReference type="Gene3D" id="3.40.50.10140">
    <property type="entry name" value="Toll/interleukin-1 receptor homology (TIR) domain"/>
    <property type="match status" value="1"/>
</dbReference>
<organism evidence="2 3">
    <name type="scientific">Salinicoccus kekensis</name>
    <dbReference type="NCBI Taxonomy" id="714307"/>
    <lineage>
        <taxon>Bacteria</taxon>
        <taxon>Bacillati</taxon>
        <taxon>Bacillota</taxon>
        <taxon>Bacilli</taxon>
        <taxon>Bacillales</taxon>
        <taxon>Staphylococcaceae</taxon>
        <taxon>Salinicoccus</taxon>
    </lineage>
</organism>
<accession>A0A285URC8</accession>
<dbReference type="Pfam" id="PF08357">
    <property type="entry name" value="SEFIR"/>
    <property type="match status" value="1"/>
</dbReference>
<name>A0A285URC8_9STAP</name>
<dbReference type="OrthoDB" id="5149141at2"/>
<dbReference type="RefSeq" id="WP_097041991.1">
    <property type="nucleotide sequence ID" value="NZ_OBQF01000005.1"/>
</dbReference>
<dbReference type="AlphaFoldDB" id="A0A285URC8"/>
<feature type="domain" description="SEFIR" evidence="1">
    <location>
        <begin position="2"/>
        <end position="138"/>
    </location>
</feature>
<evidence type="ECO:0000313" key="2">
    <source>
        <dbReference type="EMBL" id="SOC43938.1"/>
    </source>
</evidence>
<reference evidence="3" key="1">
    <citation type="submission" date="2017-08" db="EMBL/GenBank/DDBJ databases">
        <authorList>
            <person name="Varghese N."/>
            <person name="Submissions S."/>
        </authorList>
    </citation>
    <scope>NUCLEOTIDE SEQUENCE [LARGE SCALE GENOMIC DNA]</scope>
    <source>
        <strain evidence="3">DSM 23173</strain>
    </source>
</reference>
<dbReference type="Proteomes" id="UP000219412">
    <property type="component" value="Unassembled WGS sequence"/>
</dbReference>
<keyword evidence="3" id="KW-1185">Reference proteome</keyword>
<dbReference type="InterPro" id="IPR013568">
    <property type="entry name" value="SEFIR_dom"/>
</dbReference>
<protein>
    <submittedName>
        <fullName evidence="2">SEFIR domain-containing protein</fullName>
    </submittedName>
</protein>
<dbReference type="InterPro" id="IPR035897">
    <property type="entry name" value="Toll_tir_struct_dom_sf"/>
</dbReference>
<evidence type="ECO:0000259" key="1">
    <source>
        <dbReference type="PROSITE" id="PS51534"/>
    </source>
</evidence>
<proteinExistence type="predicted"/>
<evidence type="ECO:0000313" key="3">
    <source>
        <dbReference type="Proteomes" id="UP000219412"/>
    </source>
</evidence>
<dbReference type="PROSITE" id="PS51534">
    <property type="entry name" value="SEFIR"/>
    <property type="match status" value="1"/>
</dbReference>